<feature type="non-terminal residue" evidence="2">
    <location>
        <position position="1"/>
    </location>
</feature>
<gene>
    <name evidence="2" type="ORF">EJD97_021918</name>
</gene>
<dbReference type="Gene3D" id="2.40.70.10">
    <property type="entry name" value="Acid Proteases"/>
    <property type="match status" value="1"/>
</dbReference>
<sequence length="231" mass="25585">VDTGAEVNLMTKTATTRLGLRYSPSNAQIRTVNAPLTPVVGVVHGVNITIGDWQGKTKFTVAPLDIYDIILGQEFFQQCHVMIDPYIQHLMIIEKGGTCMVPMVKAQKTEGQIRLTAMKLERVDVRKKLTSAATIASSGEDNGAEKSLPPRTKRVPRRNTAVMKEKPPRHLPPMKEEVRKIGSRKVEQSLRRLLEGIDRVREMMIARQNSTPIQSQCDEVVASIGGGDCDV</sequence>
<feature type="region of interest" description="Disordered" evidence="1">
    <location>
        <begin position="134"/>
        <end position="169"/>
    </location>
</feature>
<dbReference type="CDD" id="cd00303">
    <property type="entry name" value="retropepsin_like"/>
    <property type="match status" value="1"/>
</dbReference>
<dbReference type="AlphaFoldDB" id="A0A6N2AUR6"/>
<dbReference type="PANTHER" id="PTHR12917:SF18">
    <property type="entry name" value="DNA DAMAGE-INDUCIBLE PROTEIN 1-LIKE"/>
    <property type="match status" value="1"/>
</dbReference>
<accession>A0A6N2AUR6</accession>
<dbReference type="SUPFAM" id="SSF50630">
    <property type="entry name" value="Acid proteases"/>
    <property type="match status" value="1"/>
</dbReference>
<dbReference type="EMBL" id="RXGB01006789">
    <property type="protein sequence ID" value="TMW86125.1"/>
    <property type="molecule type" value="Genomic_DNA"/>
</dbReference>
<dbReference type="Pfam" id="PF13975">
    <property type="entry name" value="gag-asp_proteas"/>
    <property type="match status" value="1"/>
</dbReference>
<dbReference type="InterPro" id="IPR021109">
    <property type="entry name" value="Peptidase_aspartic_dom_sf"/>
</dbReference>
<dbReference type="PANTHER" id="PTHR12917">
    <property type="entry name" value="ASPARTYL PROTEASE DDI-RELATED"/>
    <property type="match status" value="1"/>
</dbReference>
<proteinExistence type="predicted"/>
<evidence type="ECO:0000256" key="1">
    <source>
        <dbReference type="SAM" id="MobiDB-lite"/>
    </source>
</evidence>
<protein>
    <submittedName>
        <fullName evidence="2">Uncharacterized protein</fullName>
    </submittedName>
</protein>
<name>A0A6N2AUR6_SOLCI</name>
<feature type="non-terminal residue" evidence="2">
    <location>
        <position position="231"/>
    </location>
</feature>
<comment type="caution">
    <text evidence="2">The sequence shown here is derived from an EMBL/GenBank/DDBJ whole genome shotgun (WGS) entry which is preliminary data.</text>
</comment>
<reference evidence="2" key="1">
    <citation type="submission" date="2019-05" db="EMBL/GenBank/DDBJ databases">
        <title>The de novo reference genome and transcriptome assemblies of the wild tomato species Solanum chilense.</title>
        <authorList>
            <person name="Stam R."/>
            <person name="Nosenko T."/>
            <person name="Hoerger A.C."/>
            <person name="Stephan W."/>
            <person name="Seidel M.A."/>
            <person name="Kuhn J.M.M."/>
            <person name="Haberer G."/>
            <person name="Tellier A."/>
        </authorList>
    </citation>
    <scope>NUCLEOTIDE SEQUENCE</scope>
    <source>
        <tissue evidence="2">Mature leaves</tissue>
    </source>
</reference>
<evidence type="ECO:0000313" key="2">
    <source>
        <dbReference type="EMBL" id="TMW86125.1"/>
    </source>
</evidence>
<organism evidence="2">
    <name type="scientific">Solanum chilense</name>
    <name type="common">Tomato</name>
    <name type="synonym">Lycopersicon chilense</name>
    <dbReference type="NCBI Taxonomy" id="4083"/>
    <lineage>
        <taxon>Eukaryota</taxon>
        <taxon>Viridiplantae</taxon>
        <taxon>Streptophyta</taxon>
        <taxon>Embryophyta</taxon>
        <taxon>Tracheophyta</taxon>
        <taxon>Spermatophyta</taxon>
        <taxon>Magnoliopsida</taxon>
        <taxon>eudicotyledons</taxon>
        <taxon>Gunneridae</taxon>
        <taxon>Pentapetalae</taxon>
        <taxon>asterids</taxon>
        <taxon>lamiids</taxon>
        <taxon>Solanales</taxon>
        <taxon>Solanaceae</taxon>
        <taxon>Solanoideae</taxon>
        <taxon>Solaneae</taxon>
        <taxon>Solanum</taxon>
        <taxon>Solanum subgen. Lycopersicon</taxon>
    </lineage>
</organism>